<dbReference type="OrthoDB" id="2838513at2759"/>
<dbReference type="EMBL" id="JAGFBS010000042">
    <property type="protein sequence ID" value="KAG6370937.1"/>
    <property type="molecule type" value="Genomic_DNA"/>
</dbReference>
<dbReference type="AlphaFoldDB" id="A0A8I2YFI2"/>
<evidence type="ECO:0000313" key="3">
    <source>
        <dbReference type="Proteomes" id="UP000683000"/>
    </source>
</evidence>
<name>A0A8I2YFI2_9AGAM</name>
<keyword evidence="3" id="KW-1185">Reference proteome</keyword>
<proteinExistence type="predicted"/>
<reference evidence="2" key="1">
    <citation type="submission" date="2021-03" db="EMBL/GenBank/DDBJ databases">
        <title>Evolutionary innovations through gain and loss of genes in the ectomycorrhizal Boletales.</title>
        <authorList>
            <person name="Wu G."/>
            <person name="Miyauchi S."/>
            <person name="Morin E."/>
            <person name="Yang Z.-L."/>
            <person name="Xu J."/>
            <person name="Martin F.M."/>
        </authorList>
    </citation>
    <scope>NUCLEOTIDE SEQUENCE</scope>
    <source>
        <strain evidence="2">BR01</strain>
    </source>
</reference>
<accession>A0A8I2YFI2</accession>
<evidence type="ECO:0000313" key="2">
    <source>
        <dbReference type="EMBL" id="KAG6370937.1"/>
    </source>
</evidence>
<sequence>MIGWRLGRTEVACPDPHRKSSLRIIRTWVTSECLNDRSTIPLPPGRETRRKGMGVE</sequence>
<feature type="region of interest" description="Disordered" evidence="1">
    <location>
        <begin position="37"/>
        <end position="56"/>
    </location>
</feature>
<evidence type="ECO:0000256" key="1">
    <source>
        <dbReference type="SAM" id="MobiDB-lite"/>
    </source>
</evidence>
<protein>
    <submittedName>
        <fullName evidence="2">Uncharacterized protein</fullName>
    </submittedName>
</protein>
<gene>
    <name evidence="2" type="ORF">JVT61DRAFT_10804</name>
</gene>
<organism evidence="2 3">
    <name type="scientific">Boletus reticuloceps</name>
    <dbReference type="NCBI Taxonomy" id="495285"/>
    <lineage>
        <taxon>Eukaryota</taxon>
        <taxon>Fungi</taxon>
        <taxon>Dikarya</taxon>
        <taxon>Basidiomycota</taxon>
        <taxon>Agaricomycotina</taxon>
        <taxon>Agaricomycetes</taxon>
        <taxon>Agaricomycetidae</taxon>
        <taxon>Boletales</taxon>
        <taxon>Boletineae</taxon>
        <taxon>Boletaceae</taxon>
        <taxon>Boletoideae</taxon>
        <taxon>Boletus</taxon>
    </lineage>
</organism>
<dbReference type="Proteomes" id="UP000683000">
    <property type="component" value="Unassembled WGS sequence"/>
</dbReference>
<comment type="caution">
    <text evidence="2">The sequence shown here is derived from an EMBL/GenBank/DDBJ whole genome shotgun (WGS) entry which is preliminary data.</text>
</comment>